<dbReference type="EMBL" id="BARW01000787">
    <property type="protein sequence ID" value="GAI69437.1"/>
    <property type="molecule type" value="Genomic_DNA"/>
</dbReference>
<proteinExistence type="predicted"/>
<organism evidence="1">
    <name type="scientific">marine sediment metagenome</name>
    <dbReference type="NCBI Taxonomy" id="412755"/>
    <lineage>
        <taxon>unclassified sequences</taxon>
        <taxon>metagenomes</taxon>
        <taxon>ecological metagenomes</taxon>
    </lineage>
</organism>
<comment type="caution">
    <text evidence="1">The sequence shown here is derived from an EMBL/GenBank/DDBJ whole genome shotgun (WGS) entry which is preliminary data.</text>
</comment>
<gene>
    <name evidence="1" type="ORF">S12H4_02969</name>
</gene>
<evidence type="ECO:0000313" key="1">
    <source>
        <dbReference type="EMBL" id="GAI69437.1"/>
    </source>
</evidence>
<sequence length="55" mass="5962">MNPVVIVAATITQVMEQLKPTPPVKGPPLPSKLGIGWPKGKLSEELARAKSSWHF</sequence>
<dbReference type="AlphaFoldDB" id="X1QLR3"/>
<name>X1QLR3_9ZZZZ</name>
<protein>
    <submittedName>
        <fullName evidence="1">Uncharacterized protein</fullName>
    </submittedName>
</protein>
<accession>X1QLR3</accession>
<reference evidence="1" key="1">
    <citation type="journal article" date="2014" name="Front. Microbiol.">
        <title>High frequency of phylogenetically diverse reductive dehalogenase-homologous genes in deep subseafloor sedimentary metagenomes.</title>
        <authorList>
            <person name="Kawai M."/>
            <person name="Futagami T."/>
            <person name="Toyoda A."/>
            <person name="Takaki Y."/>
            <person name="Nishi S."/>
            <person name="Hori S."/>
            <person name="Arai W."/>
            <person name="Tsubouchi T."/>
            <person name="Morono Y."/>
            <person name="Uchiyama I."/>
            <person name="Ito T."/>
            <person name="Fujiyama A."/>
            <person name="Inagaki F."/>
            <person name="Takami H."/>
        </authorList>
    </citation>
    <scope>NUCLEOTIDE SEQUENCE</scope>
    <source>
        <strain evidence="1">Expedition CK06-06</strain>
    </source>
</reference>